<dbReference type="AlphaFoldDB" id="A0A5N5THF5"/>
<comment type="cofactor">
    <cofactor evidence="1">
        <name>Mg(2+)</name>
        <dbReference type="ChEBI" id="CHEBI:18420"/>
    </cofactor>
</comment>
<sequence length="423" mass="48829">MEINITELNESLKLAEKLARISLCSSRRTKSLFFQQQFEISKESPEQEEKPYVPPKHLLLYLVRMGSFTSRPEMKSKDCHDETVYIPTDLEDKFLLDWVKDQQKGAPPLLRRMYRIAKGRDPTSDNAPFRIMQWNILAQALGTHADNFVSCPPSALDWKSRRFRILEEILFYNPDIICLQEVDHFKFFERALKAQGFEGYFVPKPDSPCIYLPENNGPDGCALFYRSSRFELVELNTKILEVWKVQSNQVAIMAVLRDIISGKEFVVLTTHLKARQGALLASLRHEQGMDLLSFLEEFRQKRPSIVCGDFNAEPNEPVYEVMTNSNPKLSSAYARLNDGEELPYSTWKIRGSGEIKHNIDYIFFTEDQLTVEGGLDMPTEMEIGPERVPSAAYPSDHFSLICDFSFNVHQSFALRMENLRSRQ</sequence>
<evidence type="ECO:0000256" key="1">
    <source>
        <dbReference type="ARBA" id="ARBA00001946"/>
    </source>
</evidence>
<dbReference type="InterPro" id="IPR036691">
    <property type="entry name" value="Endo/exonu/phosph_ase_sf"/>
</dbReference>
<protein>
    <recommendedName>
        <fullName evidence="9">Nocturnin</fullName>
    </recommendedName>
</protein>
<dbReference type="Gene3D" id="3.60.10.10">
    <property type="entry name" value="Endonuclease/exonuclease/phosphatase"/>
    <property type="match status" value="1"/>
</dbReference>
<evidence type="ECO:0000256" key="6">
    <source>
        <dbReference type="ARBA" id="ARBA00022801"/>
    </source>
</evidence>
<dbReference type="FunFam" id="3.60.10.10:FF:000012">
    <property type="entry name" value="nocturnin isoform X2"/>
    <property type="match status" value="1"/>
</dbReference>
<keyword evidence="8" id="KW-0090">Biological rhythms</keyword>
<dbReference type="OrthoDB" id="276515at2759"/>
<keyword evidence="6" id="KW-0378">Hydrolase</keyword>
<evidence type="ECO:0000256" key="9">
    <source>
        <dbReference type="ARBA" id="ARBA00023807"/>
    </source>
</evidence>
<organism evidence="11 12">
    <name type="scientific">Armadillidium nasatum</name>
    <dbReference type="NCBI Taxonomy" id="96803"/>
    <lineage>
        <taxon>Eukaryota</taxon>
        <taxon>Metazoa</taxon>
        <taxon>Ecdysozoa</taxon>
        <taxon>Arthropoda</taxon>
        <taxon>Crustacea</taxon>
        <taxon>Multicrustacea</taxon>
        <taxon>Malacostraca</taxon>
        <taxon>Eumalacostraca</taxon>
        <taxon>Peracarida</taxon>
        <taxon>Isopoda</taxon>
        <taxon>Oniscidea</taxon>
        <taxon>Crinocheta</taxon>
        <taxon>Armadillidiidae</taxon>
        <taxon>Armadillidium</taxon>
    </lineage>
</organism>
<reference evidence="11 12" key="1">
    <citation type="journal article" date="2019" name="PLoS Biol.">
        <title>Sex chromosomes control vertical transmission of feminizing Wolbachia symbionts in an isopod.</title>
        <authorList>
            <person name="Becking T."/>
            <person name="Chebbi M.A."/>
            <person name="Giraud I."/>
            <person name="Moumen B."/>
            <person name="Laverre T."/>
            <person name="Caubet Y."/>
            <person name="Peccoud J."/>
            <person name="Gilbert C."/>
            <person name="Cordaux R."/>
        </authorList>
    </citation>
    <scope>NUCLEOTIDE SEQUENCE [LARGE SCALE GENOMIC DNA]</scope>
    <source>
        <strain evidence="11">ANa2</strain>
        <tissue evidence="11">Whole body excluding digestive tract and cuticle</tissue>
    </source>
</reference>
<evidence type="ECO:0000256" key="5">
    <source>
        <dbReference type="ARBA" id="ARBA00022723"/>
    </source>
</evidence>
<feature type="domain" description="Endonuclease/exonuclease/phosphatase" evidence="10">
    <location>
        <begin position="132"/>
        <end position="397"/>
    </location>
</feature>
<comment type="caution">
    <text evidence="11">The sequence shown here is derived from an EMBL/GenBank/DDBJ whole genome shotgun (WGS) entry which is preliminary data.</text>
</comment>
<dbReference type="SUPFAM" id="SSF56219">
    <property type="entry name" value="DNase I-like"/>
    <property type="match status" value="1"/>
</dbReference>
<evidence type="ECO:0000256" key="7">
    <source>
        <dbReference type="ARBA" id="ARBA00022842"/>
    </source>
</evidence>
<dbReference type="InterPro" id="IPR005135">
    <property type="entry name" value="Endo/exonuclease/phosphatase"/>
</dbReference>
<keyword evidence="7" id="KW-0460">Magnesium</keyword>
<keyword evidence="4" id="KW-0963">Cytoplasm</keyword>
<keyword evidence="5" id="KW-0479">Metal-binding</keyword>
<evidence type="ECO:0000256" key="4">
    <source>
        <dbReference type="ARBA" id="ARBA00022490"/>
    </source>
</evidence>
<evidence type="ECO:0000256" key="2">
    <source>
        <dbReference type="ARBA" id="ARBA00004496"/>
    </source>
</evidence>
<comment type="subcellular location">
    <subcellularLocation>
        <location evidence="2">Cytoplasm</location>
    </subcellularLocation>
</comment>
<dbReference type="InterPro" id="IPR050410">
    <property type="entry name" value="CCR4/nocturin_mRNA_transcr"/>
</dbReference>
<evidence type="ECO:0000259" key="10">
    <source>
        <dbReference type="Pfam" id="PF03372"/>
    </source>
</evidence>
<keyword evidence="12" id="KW-1185">Reference proteome</keyword>
<evidence type="ECO:0000256" key="8">
    <source>
        <dbReference type="ARBA" id="ARBA00023108"/>
    </source>
</evidence>
<dbReference type="GO" id="GO:0048511">
    <property type="term" value="P:rhythmic process"/>
    <property type="evidence" value="ECO:0007669"/>
    <property type="project" value="UniProtKB-KW"/>
</dbReference>
<gene>
    <name evidence="11" type="primary">Noct</name>
    <name evidence="11" type="ORF">Anas_02159</name>
</gene>
<evidence type="ECO:0000256" key="3">
    <source>
        <dbReference type="ARBA" id="ARBA00010774"/>
    </source>
</evidence>
<accession>A0A5N5THF5</accession>
<evidence type="ECO:0000313" key="11">
    <source>
        <dbReference type="EMBL" id="KAB7506094.1"/>
    </source>
</evidence>
<dbReference type="EMBL" id="SEYY01000998">
    <property type="protein sequence ID" value="KAB7506094.1"/>
    <property type="molecule type" value="Genomic_DNA"/>
</dbReference>
<proteinExistence type="inferred from homology"/>
<dbReference type="GO" id="GO:0046872">
    <property type="term" value="F:metal ion binding"/>
    <property type="evidence" value="ECO:0007669"/>
    <property type="project" value="UniProtKB-KW"/>
</dbReference>
<dbReference type="PANTHER" id="PTHR12121">
    <property type="entry name" value="CARBON CATABOLITE REPRESSOR PROTEIN 4"/>
    <property type="match status" value="1"/>
</dbReference>
<name>A0A5N5THF5_9CRUS</name>
<dbReference type="GO" id="GO:0005737">
    <property type="term" value="C:cytoplasm"/>
    <property type="evidence" value="ECO:0007669"/>
    <property type="project" value="UniProtKB-SubCell"/>
</dbReference>
<evidence type="ECO:0000313" key="12">
    <source>
        <dbReference type="Proteomes" id="UP000326759"/>
    </source>
</evidence>
<dbReference type="GO" id="GO:0006139">
    <property type="term" value="P:nucleobase-containing compound metabolic process"/>
    <property type="evidence" value="ECO:0007669"/>
    <property type="project" value="UniProtKB-ARBA"/>
</dbReference>
<comment type="similarity">
    <text evidence="3">Belongs to the CCR4/nocturin family.</text>
</comment>
<dbReference type="Pfam" id="PF03372">
    <property type="entry name" value="Exo_endo_phos"/>
    <property type="match status" value="1"/>
</dbReference>
<dbReference type="Proteomes" id="UP000326759">
    <property type="component" value="Unassembled WGS sequence"/>
</dbReference>
<dbReference type="GO" id="GO:0000175">
    <property type="term" value="F:3'-5'-RNA exonuclease activity"/>
    <property type="evidence" value="ECO:0007669"/>
    <property type="project" value="TreeGrafter"/>
</dbReference>
<dbReference type="PANTHER" id="PTHR12121:SF45">
    <property type="entry name" value="NOCTURNIN"/>
    <property type="match status" value="1"/>
</dbReference>